<proteinExistence type="predicted"/>
<evidence type="ECO:0000256" key="1">
    <source>
        <dbReference type="SAM" id="MobiDB-lite"/>
    </source>
</evidence>
<feature type="region of interest" description="Disordered" evidence="1">
    <location>
        <begin position="1"/>
        <end position="20"/>
    </location>
</feature>
<organism evidence="2 3">
    <name type="scientific">Vespula maculifrons</name>
    <name type="common">Eastern yellow jacket</name>
    <name type="synonym">Wasp</name>
    <dbReference type="NCBI Taxonomy" id="7453"/>
    <lineage>
        <taxon>Eukaryota</taxon>
        <taxon>Metazoa</taxon>
        <taxon>Ecdysozoa</taxon>
        <taxon>Arthropoda</taxon>
        <taxon>Hexapoda</taxon>
        <taxon>Insecta</taxon>
        <taxon>Pterygota</taxon>
        <taxon>Neoptera</taxon>
        <taxon>Endopterygota</taxon>
        <taxon>Hymenoptera</taxon>
        <taxon>Apocrita</taxon>
        <taxon>Aculeata</taxon>
        <taxon>Vespoidea</taxon>
        <taxon>Vespidae</taxon>
        <taxon>Vespinae</taxon>
        <taxon>Vespula</taxon>
    </lineage>
</organism>
<name>A0ABD2BEF0_VESMC</name>
<keyword evidence="3" id="KW-1185">Reference proteome</keyword>
<protein>
    <submittedName>
        <fullName evidence="2">Uncharacterized protein</fullName>
    </submittedName>
</protein>
<gene>
    <name evidence="2" type="ORF">V1477_015611</name>
</gene>
<evidence type="ECO:0000313" key="3">
    <source>
        <dbReference type="Proteomes" id="UP001607303"/>
    </source>
</evidence>
<evidence type="ECO:0000313" key="2">
    <source>
        <dbReference type="EMBL" id="KAL2731106.1"/>
    </source>
</evidence>
<comment type="caution">
    <text evidence="2">The sequence shown here is derived from an EMBL/GenBank/DDBJ whole genome shotgun (WGS) entry which is preliminary data.</text>
</comment>
<accession>A0ABD2BEF0</accession>
<sequence>MQSRDTRSRETTTKSGLGPNFTVTSSVELWTSPRELRKIKMLYRYNRLRETTTKSGIGPTFTVTSSVELWTSTETLEIFVDAFHASISEQLIQIYDFIFGFRLKCRVGRVGSGDDNKFGSWTQMQVRDTRFGETTTKYGVGQNFTVTSSVVLLTSTGELRNLRGCHPCKLKCRVGILGFERRRQSRVLDRSLQLLVKLCCGLRRENLEIFADAIHASINEQLIQIYDGIFGCRLKCRVGILDFERRRQSRVLDRPLQLLVQLSFGLRRENLEIFADAIHAIGFERRKQSRVLDRPLQLLVQLSFGLRRENLEIFVDAFHATINEQLIQTYDGIFGFRLKCRVGRVGFGRRRQSRVLDRTFQLLLQLCIGLRRENLEIFGDAFHASSSEQLIQTYDGIFGFRLKCRVGILAFERRRLCRVLDLPLKLLVQLSFGLRQENLEIFVDAFHASINEQLIQTYYGIFGFRLKCRVGILGFERRRQSRVMDRPLQLLVKLCCGLRRENLEIFADAIHASINEQLIQIYDGIFGCRLKCRVGILDFERRRQSRVLDRPLQLLVQLSFGLRRENLEIFADAIHAIGFERRQQSPVLDRPLQLLLQLCFGFRRENLEIIADAIHAIGFERRQQSRVLDRPLQLLVQLSFGLRRENLEIFVDAFHATINEQLIQIYNSLFCCRLKCYIGIVGFEGRQQSRVLDGPLQLLVQLSFGLRRENLEIFADAIHASINEQLTQIYNSLFCCRLKCYIGIVGFEGRQQSRVLDRPLQLLVQLSFGLRRENLEIFVDAIHASTNEQLIQKYDSIFGIRLKCRVGIIKMLYRYNRLRETTTKSGIGPTFTVTSSVELWTSTETLEIFVDAFHASISEQLIQIYDFIFGFRLKCRVGRVGSGDDNKFGSWTQMQVRDTRFGETTTKYGVGQNFTVTSSVVLLTSTGELRNLRGCHPCKLKCRVGILGFERRRQSRVLDRSLQLLVKLCCGLRRENLEIFADAIHASINEQLIQIYDGIFGCRLKCRVGILDFERRRQSRVLDRPLQLLVQLSFGLRRENLEIFADAIHAIGFERRKQSRVLDRPLQLLVQLSFGLRRENLEIFVDAFHATINEQLIQTYDGIFGFRLKCRVGRVGFGRRRQSRVLDRTFQLLLQLCIGLRRENLEIFGDAFHASSSEQLIQTYDGIFGFRLKCRVGILAFERRRLCRVLDLPLKLLVQLSFGLRQENLEIFVDAFHASINEQLIQTYYGIFGFRLKCRVGILGFERRRQSRVMDRPLQLLVKLCCGLRRENLEIFADAIHASINEQLIQIYDGIFGCRLKCRVGILDFERRRQSRVLDRPLQLLVQLSFGLRRENLEIIADAIHAIGFERRQQSRVLDRPLQLLVQLSFGLRRENLEIFVDAFHATINEQLIQIYNSLFCCRLKCYIGIVGFEGRQQSRVLDGPLQLLVQLSFGLRRENLEIFADAIHASINEQLTQIYNSLFCCRLKCYIGIVGFEGRQQSRVLDRPLQLLVQLSFGLRRENLEIFVDAIHAIGFERRQQSRVLDRPLQLLLQLCFGFRRENLEIIADAIHASTKE</sequence>
<dbReference type="EMBL" id="JAYRBN010000082">
    <property type="protein sequence ID" value="KAL2731106.1"/>
    <property type="molecule type" value="Genomic_DNA"/>
</dbReference>
<feature type="compositionally biased region" description="Basic and acidic residues" evidence="1">
    <location>
        <begin position="1"/>
        <end position="12"/>
    </location>
</feature>
<dbReference type="Proteomes" id="UP001607303">
    <property type="component" value="Unassembled WGS sequence"/>
</dbReference>
<reference evidence="2 3" key="1">
    <citation type="journal article" date="2024" name="Ann. Entomol. Soc. Am.">
        <title>Genomic analyses of the southern and eastern yellowjacket wasps (Hymenoptera: Vespidae) reveal evolutionary signatures of social life.</title>
        <authorList>
            <person name="Catto M.A."/>
            <person name="Caine P.B."/>
            <person name="Orr S.E."/>
            <person name="Hunt B.G."/>
            <person name="Goodisman M.A.D."/>
        </authorList>
    </citation>
    <scope>NUCLEOTIDE SEQUENCE [LARGE SCALE GENOMIC DNA]</scope>
    <source>
        <strain evidence="2">232</strain>
        <tissue evidence="2">Head and thorax</tissue>
    </source>
</reference>